<gene>
    <name evidence="2" type="ORF">SS50377_12982</name>
    <name evidence="3" type="ORF">SS50377_21987</name>
</gene>
<dbReference type="Proteomes" id="UP000018208">
    <property type="component" value="Unassembled WGS sequence"/>
</dbReference>
<keyword evidence="1" id="KW-0175">Coiled coil</keyword>
<dbReference type="AlphaFoldDB" id="V6LTK4"/>
<reference evidence="2 3" key="1">
    <citation type="journal article" date="2014" name="PLoS Genet.">
        <title>The Genome of Spironucleus salmonicida Highlights a Fish Pathogen Adapted to Fluctuating Environments.</title>
        <authorList>
            <person name="Xu F."/>
            <person name="Jerlstrom-Hultqvist J."/>
            <person name="Einarsson E."/>
            <person name="Astvaldsson A."/>
            <person name="Svard S.G."/>
            <person name="Andersson J.O."/>
        </authorList>
    </citation>
    <scope>NUCLEOTIDE SEQUENCE</scope>
    <source>
        <strain evidence="3">ATCC 50377</strain>
    </source>
</reference>
<feature type="coiled-coil region" evidence="1">
    <location>
        <begin position="28"/>
        <end position="55"/>
    </location>
</feature>
<proteinExistence type="predicted"/>
<evidence type="ECO:0000313" key="2">
    <source>
        <dbReference type="EMBL" id="EST47026.1"/>
    </source>
</evidence>
<evidence type="ECO:0000256" key="1">
    <source>
        <dbReference type="SAM" id="Coils"/>
    </source>
</evidence>
<name>V6LTK4_9EUKA</name>
<evidence type="ECO:0000313" key="3">
    <source>
        <dbReference type="EMBL" id="KAH0576423.1"/>
    </source>
</evidence>
<keyword evidence="4" id="KW-1185">Reference proteome</keyword>
<dbReference type="VEuPathDB" id="GiardiaDB:SS50377_21987"/>
<organism evidence="2">
    <name type="scientific">Spironucleus salmonicida</name>
    <dbReference type="NCBI Taxonomy" id="348837"/>
    <lineage>
        <taxon>Eukaryota</taxon>
        <taxon>Metamonada</taxon>
        <taxon>Diplomonadida</taxon>
        <taxon>Hexamitidae</taxon>
        <taxon>Hexamitinae</taxon>
        <taxon>Spironucleus</taxon>
    </lineage>
</organism>
<dbReference type="EMBL" id="KI546053">
    <property type="protein sequence ID" value="EST47026.1"/>
    <property type="molecule type" value="Genomic_DNA"/>
</dbReference>
<accession>V6LTK4</accession>
<reference evidence="3" key="2">
    <citation type="submission" date="2020-12" db="EMBL/GenBank/DDBJ databases">
        <title>New Spironucleus salmonicida genome in near-complete chromosomes.</title>
        <authorList>
            <person name="Xu F."/>
            <person name="Kurt Z."/>
            <person name="Jimenez-Gonzalez A."/>
            <person name="Astvaldsson A."/>
            <person name="Andersson J.O."/>
            <person name="Svard S.G."/>
        </authorList>
    </citation>
    <scope>NUCLEOTIDE SEQUENCE</scope>
    <source>
        <strain evidence="3">ATCC 50377</strain>
    </source>
</reference>
<evidence type="ECO:0000313" key="4">
    <source>
        <dbReference type="Proteomes" id="UP000018208"/>
    </source>
</evidence>
<sequence>MFERLTTSQLGEQDSLSLLSSLRSSTLNDQQAQKLNELEKHIKHLENRILLDNKDSQLMKEDIIYLLADRKKLVVQNEKLSKKLQKQNLLNSFQLTEEEKLESNRIKAFYSSGLQ</sequence>
<dbReference type="EMBL" id="AUWU02000002">
    <property type="protein sequence ID" value="KAH0576423.1"/>
    <property type="molecule type" value="Genomic_DNA"/>
</dbReference>
<protein>
    <submittedName>
        <fullName evidence="2">Uncharacterized protein</fullName>
    </submittedName>
</protein>